<proteinExistence type="predicted"/>
<reference evidence="1" key="1">
    <citation type="submission" date="2020-07" db="EMBL/GenBank/DDBJ databases">
        <title>Ethylene signaling mediates host invasion by parasitic plants.</title>
        <authorList>
            <person name="Yoshida S."/>
        </authorList>
    </citation>
    <scope>NUCLEOTIDE SEQUENCE</scope>
    <source>
        <strain evidence="1">Okayama</strain>
    </source>
</reference>
<sequence length="90" mass="10096">SRNRGGRRLSPPATCSWLLWWTDLRPLSLRVRRPLHPQLWFSTCRPPPNQRTRTRTLKSSSDGLSSASLFASVTPPAAPPVSALVTSIRY</sequence>
<comment type="caution">
    <text evidence="1">The sequence shown here is derived from an EMBL/GenBank/DDBJ whole genome shotgun (WGS) entry which is preliminary data.</text>
</comment>
<dbReference type="EMBL" id="BMAC01000568">
    <property type="protein sequence ID" value="GFP99334.1"/>
    <property type="molecule type" value="Genomic_DNA"/>
</dbReference>
<evidence type="ECO:0000313" key="2">
    <source>
        <dbReference type="Proteomes" id="UP000653305"/>
    </source>
</evidence>
<name>A0A830CT57_9LAMI</name>
<accession>A0A830CT57</accession>
<evidence type="ECO:0000313" key="1">
    <source>
        <dbReference type="EMBL" id="GFP99334.1"/>
    </source>
</evidence>
<feature type="non-terminal residue" evidence="1">
    <location>
        <position position="1"/>
    </location>
</feature>
<dbReference type="AlphaFoldDB" id="A0A830CT57"/>
<gene>
    <name evidence="1" type="ORF">PHJA_002077500</name>
</gene>
<keyword evidence="2" id="KW-1185">Reference proteome</keyword>
<dbReference type="Proteomes" id="UP000653305">
    <property type="component" value="Unassembled WGS sequence"/>
</dbReference>
<protein>
    <submittedName>
        <fullName evidence="1">Uncharacterized protein</fullName>
    </submittedName>
</protein>
<organism evidence="1 2">
    <name type="scientific">Phtheirospermum japonicum</name>
    <dbReference type="NCBI Taxonomy" id="374723"/>
    <lineage>
        <taxon>Eukaryota</taxon>
        <taxon>Viridiplantae</taxon>
        <taxon>Streptophyta</taxon>
        <taxon>Embryophyta</taxon>
        <taxon>Tracheophyta</taxon>
        <taxon>Spermatophyta</taxon>
        <taxon>Magnoliopsida</taxon>
        <taxon>eudicotyledons</taxon>
        <taxon>Gunneridae</taxon>
        <taxon>Pentapetalae</taxon>
        <taxon>asterids</taxon>
        <taxon>lamiids</taxon>
        <taxon>Lamiales</taxon>
        <taxon>Orobanchaceae</taxon>
        <taxon>Orobanchaceae incertae sedis</taxon>
        <taxon>Phtheirospermum</taxon>
    </lineage>
</organism>